<evidence type="ECO:0000313" key="2">
    <source>
        <dbReference type="EMBL" id="KNE86559.1"/>
    </source>
</evidence>
<accession>A0A0L0UIN3</accession>
<sequence length="153" mass="17376">YNQNYPYLLITDNERVFLTKDSYIRHVTTTAIKRLKEEAAKRPSPASHPKGSTGRSNNQKKEWYENLAPNPVLGTRKTADKSSGYQAELHGSRIGSGRKKRVTYTPMKEIQNASNLRPIEPRDTLSTHTWIFLPVDGPNICYTTRTQSGHLTC</sequence>
<feature type="non-terminal residue" evidence="2">
    <location>
        <position position="153"/>
    </location>
</feature>
<keyword evidence="3" id="KW-1185">Reference proteome</keyword>
<name>A0A0L0UIN3_9BASI</name>
<organism evidence="2 3">
    <name type="scientific">Puccinia striiformis f. sp. tritici PST-78</name>
    <dbReference type="NCBI Taxonomy" id="1165861"/>
    <lineage>
        <taxon>Eukaryota</taxon>
        <taxon>Fungi</taxon>
        <taxon>Dikarya</taxon>
        <taxon>Basidiomycota</taxon>
        <taxon>Pucciniomycotina</taxon>
        <taxon>Pucciniomycetes</taxon>
        <taxon>Pucciniales</taxon>
        <taxon>Pucciniaceae</taxon>
        <taxon>Puccinia</taxon>
    </lineage>
</organism>
<gene>
    <name evidence="2" type="ORF">PSTG_20079</name>
</gene>
<reference evidence="3" key="1">
    <citation type="submission" date="2014-03" db="EMBL/GenBank/DDBJ databases">
        <title>The Genome Sequence of Puccinia striiformis f. sp. tritici PST-78.</title>
        <authorList>
            <consortium name="The Broad Institute Genome Sequencing Platform"/>
            <person name="Cuomo C."/>
            <person name="Hulbert S."/>
            <person name="Chen X."/>
            <person name="Walker B."/>
            <person name="Young S.K."/>
            <person name="Zeng Q."/>
            <person name="Gargeya S."/>
            <person name="Fitzgerald M."/>
            <person name="Haas B."/>
            <person name="Abouelleil A."/>
            <person name="Alvarado L."/>
            <person name="Arachchi H.M."/>
            <person name="Berlin A.M."/>
            <person name="Chapman S.B."/>
            <person name="Goldberg J."/>
            <person name="Griggs A."/>
            <person name="Gujja S."/>
            <person name="Hansen M."/>
            <person name="Howarth C."/>
            <person name="Imamovic A."/>
            <person name="Larimer J."/>
            <person name="McCowan C."/>
            <person name="Montmayeur A."/>
            <person name="Murphy C."/>
            <person name="Neiman D."/>
            <person name="Pearson M."/>
            <person name="Priest M."/>
            <person name="Roberts A."/>
            <person name="Saif S."/>
            <person name="Shea T."/>
            <person name="Sisk P."/>
            <person name="Sykes S."/>
            <person name="Wortman J."/>
            <person name="Nusbaum C."/>
            <person name="Birren B."/>
        </authorList>
    </citation>
    <scope>NUCLEOTIDE SEQUENCE [LARGE SCALE GENOMIC DNA]</scope>
    <source>
        <strain evidence="3">race PST-78</strain>
    </source>
</reference>
<evidence type="ECO:0000256" key="1">
    <source>
        <dbReference type="SAM" id="MobiDB-lite"/>
    </source>
</evidence>
<dbReference type="EMBL" id="AJIL01009127">
    <property type="protein sequence ID" value="KNE86559.1"/>
    <property type="molecule type" value="Genomic_DNA"/>
</dbReference>
<feature type="non-terminal residue" evidence="2">
    <location>
        <position position="1"/>
    </location>
</feature>
<evidence type="ECO:0000313" key="3">
    <source>
        <dbReference type="Proteomes" id="UP000054564"/>
    </source>
</evidence>
<proteinExistence type="predicted"/>
<protein>
    <submittedName>
        <fullName evidence="2">Uncharacterized protein</fullName>
    </submittedName>
</protein>
<dbReference type="AlphaFoldDB" id="A0A0L0UIN3"/>
<comment type="caution">
    <text evidence="2">The sequence shown here is derived from an EMBL/GenBank/DDBJ whole genome shotgun (WGS) entry which is preliminary data.</text>
</comment>
<feature type="region of interest" description="Disordered" evidence="1">
    <location>
        <begin position="35"/>
        <end position="100"/>
    </location>
</feature>
<dbReference type="Proteomes" id="UP000054564">
    <property type="component" value="Unassembled WGS sequence"/>
</dbReference>